<protein>
    <recommendedName>
        <fullName evidence="1">Pyridoxamine 5'-phosphate oxidase N-terminal domain-containing protein</fullName>
    </recommendedName>
</protein>
<accession>A0ABQ4KDU4</accession>
<dbReference type="InterPro" id="IPR011576">
    <property type="entry name" value="Pyridox_Oxase_N"/>
</dbReference>
<sequence length="313" mass="35145">MSGVYHAGELIVQKMAGEEVIAKRNGLTIRSNMSKGVAAFIKKQPLIIIASMDKRRNVWTSVLTGEHGFINVKNEVTLTINFQPVSNDPLIANLQSHADVGLLAIDFSKRARLRINGTGTINADRHLEIKTEQVYGNCPKYIQKRVLHPDSCLQRVLKSEKRSNQLSLEQQKWIRNADTFFIGSMNTAGKLDASHRGGSPGFIKVTNENVILFPDYFGNSMFNTLGNIHSNPNSGLLFLDFNYGHSLQLTGQSEIIWDDEELKREFPGAERLVRFKIDEVLQTENYSRIGWDFVEFSPANPTLIKPIKGGEVD</sequence>
<keyword evidence="3" id="KW-1185">Reference proteome</keyword>
<dbReference type="Gene3D" id="2.30.110.10">
    <property type="entry name" value="Electron Transport, Fmn-binding Protein, Chain A"/>
    <property type="match status" value="2"/>
</dbReference>
<comment type="caution">
    <text evidence="2">The sequence shown here is derived from an EMBL/GenBank/DDBJ whole genome shotgun (WGS) entry which is preliminary data.</text>
</comment>
<dbReference type="InterPro" id="IPR012349">
    <property type="entry name" value="Split_barrel_FMN-bd"/>
</dbReference>
<dbReference type="SUPFAM" id="SSF50475">
    <property type="entry name" value="FMN-binding split barrel"/>
    <property type="match status" value="1"/>
</dbReference>
<evidence type="ECO:0000313" key="2">
    <source>
        <dbReference type="EMBL" id="GIN23285.1"/>
    </source>
</evidence>
<proteinExistence type="predicted"/>
<dbReference type="PANTHER" id="PTHR42815:SF2">
    <property type="entry name" value="FAD-BINDING, PUTATIVE (AFU_ORTHOLOGUE AFUA_6G07600)-RELATED"/>
    <property type="match status" value="1"/>
</dbReference>
<dbReference type="PANTHER" id="PTHR42815">
    <property type="entry name" value="FAD-BINDING, PUTATIVE (AFU_ORTHOLOGUE AFUA_6G07600)-RELATED"/>
    <property type="match status" value="1"/>
</dbReference>
<feature type="domain" description="Pyridoxamine 5'-phosphate oxidase N-terminal" evidence="1">
    <location>
        <begin position="169"/>
        <end position="271"/>
    </location>
</feature>
<dbReference type="Pfam" id="PF01243">
    <property type="entry name" value="PNPOx_N"/>
    <property type="match status" value="1"/>
</dbReference>
<name>A0ABQ4KDU4_9BACI</name>
<gene>
    <name evidence="2" type="ORF">J1TS3_44190</name>
</gene>
<evidence type="ECO:0000313" key="3">
    <source>
        <dbReference type="Proteomes" id="UP000680279"/>
    </source>
</evidence>
<dbReference type="RefSeq" id="WP_212963967.1">
    <property type="nucleotide sequence ID" value="NZ_BOQT01000029.1"/>
</dbReference>
<dbReference type="EMBL" id="BOQT01000029">
    <property type="protein sequence ID" value="GIN23285.1"/>
    <property type="molecule type" value="Genomic_DNA"/>
</dbReference>
<organism evidence="2 3">
    <name type="scientific">Siminovitchia fordii</name>
    <dbReference type="NCBI Taxonomy" id="254759"/>
    <lineage>
        <taxon>Bacteria</taxon>
        <taxon>Bacillati</taxon>
        <taxon>Bacillota</taxon>
        <taxon>Bacilli</taxon>
        <taxon>Bacillales</taxon>
        <taxon>Bacillaceae</taxon>
        <taxon>Siminovitchia</taxon>
    </lineage>
</organism>
<dbReference type="Proteomes" id="UP000680279">
    <property type="component" value="Unassembled WGS sequence"/>
</dbReference>
<reference evidence="2 3" key="1">
    <citation type="submission" date="2021-03" db="EMBL/GenBank/DDBJ databases">
        <title>Antimicrobial resistance genes in bacteria isolated from Japanese honey, and their potential for conferring macrolide and lincosamide resistance in the American foulbrood pathogen Paenibacillus larvae.</title>
        <authorList>
            <person name="Okamoto M."/>
            <person name="Kumagai M."/>
            <person name="Kanamori H."/>
            <person name="Takamatsu D."/>
        </authorList>
    </citation>
    <scope>NUCLEOTIDE SEQUENCE [LARGE SCALE GENOMIC DNA]</scope>
    <source>
        <strain evidence="2 3">J1TS3</strain>
    </source>
</reference>
<evidence type="ECO:0000259" key="1">
    <source>
        <dbReference type="Pfam" id="PF01243"/>
    </source>
</evidence>